<dbReference type="PANTHER" id="PTHR12147:SF26">
    <property type="entry name" value="PEPTIDASE M28 DOMAIN-CONTAINING PROTEIN"/>
    <property type="match status" value="1"/>
</dbReference>
<evidence type="ECO:0000313" key="4">
    <source>
        <dbReference type="Proteomes" id="UP000183080"/>
    </source>
</evidence>
<dbReference type="InterPro" id="IPR007484">
    <property type="entry name" value="Peptidase_M28"/>
</dbReference>
<dbReference type="GO" id="GO:0008235">
    <property type="term" value="F:metalloexopeptidase activity"/>
    <property type="evidence" value="ECO:0007669"/>
    <property type="project" value="InterPro"/>
</dbReference>
<reference evidence="3 4" key="1">
    <citation type="submission" date="2016-08" db="EMBL/GenBank/DDBJ databases">
        <title>New Insights into Marine Group III Euryarchaeota, from dark to light.</title>
        <authorList>
            <person name="Haro-Moreno J.M."/>
            <person name="Rodriguez-Valera F."/>
            <person name="Lopez-Garcia P."/>
            <person name="Moreira D."/>
            <person name="Martin-Cuadrado A.B."/>
        </authorList>
    </citation>
    <scope>NUCLEOTIDE SEQUENCE [LARGE SCALE GENOMIC DNA]</scope>
    <source>
        <strain evidence="3">CG-Epi1</strain>
    </source>
</reference>
<organism evidence="3 4">
    <name type="scientific">Marine Group III euryarchaeote CG-Epi1</name>
    <dbReference type="NCBI Taxonomy" id="1888995"/>
    <lineage>
        <taxon>Archaea</taxon>
        <taxon>Methanobacteriati</taxon>
        <taxon>Thermoplasmatota</taxon>
        <taxon>Thermoplasmata</taxon>
        <taxon>Candidatus Thermoprofundales</taxon>
    </lineage>
</organism>
<dbReference type="Gene3D" id="3.40.630.10">
    <property type="entry name" value="Zn peptidases"/>
    <property type="match status" value="1"/>
</dbReference>
<evidence type="ECO:0000256" key="1">
    <source>
        <dbReference type="SAM" id="MobiDB-lite"/>
    </source>
</evidence>
<sequence>MRRNLSKNKMLNISVIALFLAVSFAGCLENDDEDIISPNDVVVNPVTLVAGEFQPLVISAKRDVSVFIPHMVVDPASNYLQNGTILDMRTGETKQLTILAPPRIDTAFIFLSNYGTEVWSIRNPSESWKDWVERGGINQEGLAVSRVEPEEYASFYTLNSTEEKAGKSVPIKIDLKREVSAAYTVDEGSLFSRGFVDGRTVFNSIARISDETPDILDPADGAVGYLDRWAGQGNLAYEDAAQFLIAEMTSYGLRVEVQRFAIEDVLGNVNPEAYNVCGFRDGTLYPNEWLVFGAHFDIAPPINGGLVDPHITGSRTYGTRVGAYDNTAGTSMVLAAGEAMAGMPYDTRRTMVYCLWSGEEGGLRGSDYWTDTLADRYPDVTVMNYINLDMAGVNWPGGGGAPCGGEHGGGDGDCDPDPQPDTDGYPKDSEVWPMRIYIGPSLNYNKLDQPDLVYLSQWIGSDAINVSMQQDILVGADNNSEDTWKYDVWVEQDRPEIIIYEDTTARSDHASFQNNLDTITLGFGGLVDGYWCYHQTCDTVQEMIDWMDNEARGYGNNATGLNNLVNALDMITWWATYSFFHMDQKPILNSLDD</sequence>
<evidence type="ECO:0000259" key="2">
    <source>
        <dbReference type="Pfam" id="PF04389"/>
    </source>
</evidence>
<evidence type="ECO:0000313" key="3">
    <source>
        <dbReference type="EMBL" id="OIR20119.1"/>
    </source>
</evidence>
<dbReference type="EMBL" id="MIZA01000014">
    <property type="protein sequence ID" value="OIR20119.1"/>
    <property type="molecule type" value="Genomic_DNA"/>
</dbReference>
<dbReference type="SUPFAM" id="SSF53187">
    <property type="entry name" value="Zn-dependent exopeptidases"/>
    <property type="match status" value="1"/>
</dbReference>
<protein>
    <recommendedName>
        <fullName evidence="2">Peptidase M28 domain-containing protein</fullName>
    </recommendedName>
</protein>
<feature type="region of interest" description="Disordered" evidence="1">
    <location>
        <begin position="402"/>
        <end position="426"/>
    </location>
</feature>
<gene>
    <name evidence="3" type="ORF">BD935_05190</name>
</gene>
<dbReference type="PROSITE" id="PS51257">
    <property type="entry name" value="PROKAR_LIPOPROTEIN"/>
    <property type="match status" value="1"/>
</dbReference>
<feature type="domain" description="Peptidase M28" evidence="2">
    <location>
        <begin position="281"/>
        <end position="396"/>
    </location>
</feature>
<dbReference type="InterPro" id="IPR045175">
    <property type="entry name" value="M28_fam"/>
</dbReference>
<dbReference type="AlphaFoldDB" id="A0A1J5TGQ2"/>
<dbReference type="STRING" id="1888995.BD935_05190"/>
<accession>A0A1J5TGQ2</accession>
<dbReference type="PANTHER" id="PTHR12147">
    <property type="entry name" value="METALLOPEPTIDASE M28 FAMILY MEMBER"/>
    <property type="match status" value="1"/>
</dbReference>
<dbReference type="Pfam" id="PF04389">
    <property type="entry name" value="Peptidase_M28"/>
    <property type="match status" value="1"/>
</dbReference>
<comment type="caution">
    <text evidence="3">The sequence shown here is derived from an EMBL/GenBank/DDBJ whole genome shotgun (WGS) entry which is preliminary data.</text>
</comment>
<dbReference type="GO" id="GO:0006508">
    <property type="term" value="P:proteolysis"/>
    <property type="evidence" value="ECO:0007669"/>
    <property type="project" value="InterPro"/>
</dbReference>
<dbReference type="Proteomes" id="UP000183080">
    <property type="component" value="Unassembled WGS sequence"/>
</dbReference>
<name>A0A1J5TGQ2_9ARCH</name>
<proteinExistence type="predicted"/>